<evidence type="ECO:0000313" key="2">
    <source>
        <dbReference type="Proteomes" id="UP001231736"/>
    </source>
</evidence>
<dbReference type="EMBL" id="JASAYT010000025">
    <property type="protein sequence ID" value="MDP8175404.1"/>
    <property type="molecule type" value="Genomic_DNA"/>
</dbReference>
<evidence type="ECO:0000313" key="1">
    <source>
        <dbReference type="EMBL" id="MDP8175404.1"/>
    </source>
</evidence>
<accession>A0AAJ6NEP0</accession>
<dbReference type="Proteomes" id="UP001231736">
    <property type="component" value="Unassembled WGS sequence"/>
</dbReference>
<comment type="caution">
    <text evidence="1">The sequence shown here is derived from an EMBL/GenBank/DDBJ whole genome shotgun (WGS) entry which is preliminary data.</text>
</comment>
<dbReference type="AlphaFoldDB" id="A0AAJ6NEP0"/>
<gene>
    <name evidence="1" type="ORF">QJU97_08040</name>
</gene>
<sequence length="446" mass="53084">MKISKKMIKIYEECIEEIDFPFSLDEVIKIMEAYKKGDKKAILPLITNIGSYCEFSYINDFFKAGKIKIDVYQLVKDTENVAFLGVVIRSYLFSEVIAGVINNNDYSVLDKFREYYLQSNEQVNLIEYLFDFDKSLPANINEAIIDFALSCLALGLDNPENIDPFRTNFVDVIYFLIPSNNTGASINKERNKKLLDFVLPYAPKNPLIYWNSYCLASSIGDIDLAFKCIENTLIHKLEYHTLLRLVDELQSDCPETQLLAKDPRWEAFKTNFINQVTERNKPPKWIPQDAKLTREHSWNVWILDTETEYKKWTERGRLIEHRTEKEEKIWFDNGKLYEHRIFKENHTKEWIPEYTFYDYTEWYDDGEIKEKGTKFAYENIGKRIIYRHPKAKDNEKYHFSDDWEFGENQWKVMIKYTDDGKMISYHIYDKNNNIIDEMIFDKPIKL</sequence>
<name>A0AAJ6NEP0_9PAST</name>
<organism evidence="1 2">
    <name type="scientific">Phocoenobacter skyensis</name>
    <dbReference type="NCBI Taxonomy" id="97481"/>
    <lineage>
        <taxon>Bacteria</taxon>
        <taxon>Pseudomonadati</taxon>
        <taxon>Pseudomonadota</taxon>
        <taxon>Gammaproteobacteria</taxon>
        <taxon>Pasteurellales</taxon>
        <taxon>Pasteurellaceae</taxon>
        <taxon>Phocoenobacter</taxon>
    </lineage>
</organism>
<reference evidence="1" key="1">
    <citation type="journal article" date="2023" name="Front. Microbiol.">
        <title>Phylogeography and host specificity of Pasteurellaceae pathogenic to sea-farmed fish in the north-east Atlantic.</title>
        <authorList>
            <person name="Gulla S."/>
            <person name="Colquhoun D.J."/>
            <person name="Olsen A.B."/>
            <person name="Spilsberg B."/>
            <person name="Lagesen K."/>
            <person name="Aakesson C.P."/>
            <person name="Strom S."/>
            <person name="Manji F."/>
            <person name="Birkbeck T.H."/>
            <person name="Nilsen H.K."/>
        </authorList>
    </citation>
    <scope>NUCLEOTIDE SEQUENCE</scope>
    <source>
        <strain evidence="1">98B1</strain>
    </source>
</reference>
<protein>
    <submittedName>
        <fullName evidence="1">Uncharacterized protein</fullName>
    </submittedName>
</protein>
<proteinExistence type="predicted"/>
<dbReference type="RefSeq" id="WP_306387507.1">
    <property type="nucleotide sequence ID" value="NZ_JASAYT010000025.1"/>
</dbReference>